<keyword evidence="1" id="KW-0175">Coiled coil</keyword>
<protein>
    <submittedName>
        <fullName evidence="2">Uncharacterized protein</fullName>
    </submittedName>
</protein>
<organism evidence="2">
    <name type="scientific">marine sediment metagenome</name>
    <dbReference type="NCBI Taxonomy" id="412755"/>
    <lineage>
        <taxon>unclassified sequences</taxon>
        <taxon>metagenomes</taxon>
        <taxon>ecological metagenomes</taxon>
    </lineage>
</organism>
<accession>A0A0F8XVS8</accession>
<comment type="caution">
    <text evidence="2">The sequence shown here is derived from an EMBL/GenBank/DDBJ whole genome shotgun (WGS) entry which is preliminary data.</text>
</comment>
<reference evidence="2" key="1">
    <citation type="journal article" date="2015" name="Nature">
        <title>Complex archaea that bridge the gap between prokaryotes and eukaryotes.</title>
        <authorList>
            <person name="Spang A."/>
            <person name="Saw J.H."/>
            <person name="Jorgensen S.L."/>
            <person name="Zaremba-Niedzwiedzka K."/>
            <person name="Martijn J."/>
            <person name="Lind A.E."/>
            <person name="van Eijk R."/>
            <person name="Schleper C."/>
            <person name="Guy L."/>
            <person name="Ettema T.J."/>
        </authorList>
    </citation>
    <scope>NUCLEOTIDE SEQUENCE</scope>
</reference>
<evidence type="ECO:0000256" key="1">
    <source>
        <dbReference type="SAM" id="Coils"/>
    </source>
</evidence>
<feature type="non-terminal residue" evidence="2">
    <location>
        <position position="1"/>
    </location>
</feature>
<sequence>FIDVAVQQIDAGAKPEQIESTRTVVGQIVDSYVGRIAQLQGFAVEQGQDPSQFDELMQFGEQQKQLFEESVSAAQLQREDTSEDFETVPPEEVAKLGFPEGAIVQRGPDNQVSLTFDPSTSLSAFQEKVDALTPFVGEEFAVGIAAGRFAVSTNPITNESVVLDKATGEQVGEVKPTPEPTAETPIIPTDIKTSAATGVKGIVINIANTLRDAFGMGLQDPEAQDATDALTTIQTLTSLHLLQEISGRDTDGLRKRLDKLTVAPNSFFQGEERSKNRIEDTQQVLQGEIDRMNNQLKTEIDPATRIKLQNNIPQIERLRDAYASLLAGFDKEEEEEEIDPAVKAALDEFAPIDSEPEPE</sequence>
<feature type="coiled-coil region" evidence="1">
    <location>
        <begin position="275"/>
        <end position="335"/>
    </location>
</feature>
<dbReference type="AlphaFoldDB" id="A0A0F8XVS8"/>
<dbReference type="EMBL" id="LAZR01056959">
    <property type="protein sequence ID" value="KKK73063.1"/>
    <property type="molecule type" value="Genomic_DNA"/>
</dbReference>
<name>A0A0F8XVS8_9ZZZZ</name>
<gene>
    <name evidence="2" type="ORF">LCGC14_2897600</name>
</gene>
<evidence type="ECO:0000313" key="2">
    <source>
        <dbReference type="EMBL" id="KKK73063.1"/>
    </source>
</evidence>
<proteinExistence type="predicted"/>